<proteinExistence type="inferred from homology"/>
<comment type="subcellular location">
    <subcellularLocation>
        <location evidence="5">Cell membrane</location>
        <topology evidence="5">Multi-pass membrane protein</topology>
    </subcellularLocation>
    <subcellularLocation>
        <location evidence="1">Membrane</location>
        <topology evidence="1">Multi-pass membrane protein</topology>
    </subcellularLocation>
</comment>
<feature type="transmembrane region" description="Helical" evidence="5">
    <location>
        <begin position="113"/>
        <end position="131"/>
    </location>
</feature>
<gene>
    <name evidence="6" type="ORF">HHI_13144</name>
</gene>
<feature type="transmembrane region" description="Helical" evidence="5">
    <location>
        <begin position="188"/>
        <end position="208"/>
    </location>
</feature>
<dbReference type="InterPro" id="IPR002781">
    <property type="entry name" value="TM_pro_TauE-like"/>
</dbReference>
<comment type="similarity">
    <text evidence="5">Belongs to the 4-toluene sulfonate uptake permease (TSUP) (TC 2.A.102) family.</text>
</comment>
<keyword evidence="7" id="KW-1185">Reference proteome</keyword>
<feature type="transmembrane region" description="Helical" evidence="5">
    <location>
        <begin position="57"/>
        <end position="75"/>
    </location>
</feature>
<keyword evidence="4 5" id="KW-0472">Membrane</keyword>
<dbReference type="EMBL" id="ARYI01000011">
    <property type="protein sequence ID" value="KCZ91539.1"/>
    <property type="molecule type" value="Genomic_DNA"/>
</dbReference>
<dbReference type="OrthoDB" id="457670at2"/>
<dbReference type="RefSeq" id="WP_035592148.1">
    <property type="nucleotide sequence ID" value="NZ_ARYI01000011.1"/>
</dbReference>
<dbReference type="PANTHER" id="PTHR43483:SF3">
    <property type="entry name" value="MEMBRANE TRANSPORTER PROTEIN HI_0806-RELATED"/>
    <property type="match status" value="1"/>
</dbReference>
<dbReference type="GO" id="GO:0005886">
    <property type="term" value="C:plasma membrane"/>
    <property type="evidence" value="ECO:0007669"/>
    <property type="project" value="UniProtKB-SubCell"/>
</dbReference>
<comment type="caution">
    <text evidence="6">The sequence shown here is derived from an EMBL/GenBank/DDBJ whole genome shotgun (WGS) entry which is preliminary data.</text>
</comment>
<feature type="transmembrane region" description="Helical" evidence="5">
    <location>
        <begin position="255"/>
        <end position="272"/>
    </location>
</feature>
<protein>
    <recommendedName>
        <fullName evidence="5">Probable membrane transporter protein</fullName>
    </recommendedName>
</protein>
<feature type="transmembrane region" description="Helical" evidence="5">
    <location>
        <begin position="220"/>
        <end position="243"/>
    </location>
</feature>
<evidence type="ECO:0000313" key="7">
    <source>
        <dbReference type="Proteomes" id="UP000025061"/>
    </source>
</evidence>
<dbReference type="PATRIC" id="fig|1280951.3.peg.2651"/>
<keyword evidence="2 5" id="KW-0812">Transmembrane</keyword>
<keyword evidence="5" id="KW-1003">Cell membrane</keyword>
<feature type="transmembrane region" description="Helical" evidence="5">
    <location>
        <begin position="12"/>
        <end position="45"/>
    </location>
</feature>
<reference evidence="6 7" key="1">
    <citation type="submission" date="2013-04" db="EMBL/GenBank/DDBJ databases">
        <title>Hyphomonas hirschiana VP5 Genome Sequencing.</title>
        <authorList>
            <person name="Lai Q."/>
            <person name="Shao Z."/>
        </authorList>
    </citation>
    <scope>NUCLEOTIDE SEQUENCE [LARGE SCALE GENOMIC DNA]</scope>
    <source>
        <strain evidence="6 7">VP5</strain>
    </source>
</reference>
<accession>A0A059FLN8</accession>
<dbReference type="Proteomes" id="UP000025061">
    <property type="component" value="Unassembled WGS sequence"/>
</dbReference>
<dbReference type="Pfam" id="PF01925">
    <property type="entry name" value="TauE"/>
    <property type="match status" value="1"/>
</dbReference>
<evidence type="ECO:0000256" key="4">
    <source>
        <dbReference type="ARBA" id="ARBA00023136"/>
    </source>
</evidence>
<evidence type="ECO:0000256" key="2">
    <source>
        <dbReference type="ARBA" id="ARBA00022692"/>
    </source>
</evidence>
<dbReference type="PANTHER" id="PTHR43483">
    <property type="entry name" value="MEMBRANE TRANSPORTER PROTEIN HI_0806-RELATED"/>
    <property type="match status" value="1"/>
</dbReference>
<name>A0A059FLN8_9PROT</name>
<dbReference type="AlphaFoldDB" id="A0A059FLN8"/>
<evidence type="ECO:0000256" key="1">
    <source>
        <dbReference type="ARBA" id="ARBA00004141"/>
    </source>
</evidence>
<evidence type="ECO:0000313" key="6">
    <source>
        <dbReference type="EMBL" id="KCZ91539.1"/>
    </source>
</evidence>
<feature type="transmembrane region" description="Helical" evidence="5">
    <location>
        <begin position="87"/>
        <end position="106"/>
    </location>
</feature>
<evidence type="ECO:0000256" key="3">
    <source>
        <dbReference type="ARBA" id="ARBA00022989"/>
    </source>
</evidence>
<organism evidence="6 7">
    <name type="scientific">Hyphomonas hirschiana VP5</name>
    <dbReference type="NCBI Taxonomy" id="1280951"/>
    <lineage>
        <taxon>Bacteria</taxon>
        <taxon>Pseudomonadati</taxon>
        <taxon>Pseudomonadota</taxon>
        <taxon>Alphaproteobacteria</taxon>
        <taxon>Hyphomonadales</taxon>
        <taxon>Hyphomonadaceae</taxon>
        <taxon>Hyphomonas</taxon>
    </lineage>
</organism>
<sequence>MMDFLSAYGPMLIALAIAGLFAGLAAGLFGIGGGVVIVPVLFFLLDSLGYTETAMHVAVSTSLATIILTSVRSVMAHNKRGAVDWRIIRTWSPWIVLGSVIGILLAGYFSKQVMLGIFGTVLILFAAQFYFGRPGWKLAPEMPVGILRAAIGAFNGALSSIMGIGGGTLGVTLMTLCGMPMHRAVATAAGWGVAIGFPGAIAAMIVGWGRDGLPPFSAGFVNLPAFALISVFTVLMAPVGAALAHKLDADRLRRLFGILLGLVSLRMLWQALGL</sequence>
<evidence type="ECO:0000256" key="5">
    <source>
        <dbReference type="RuleBase" id="RU363041"/>
    </source>
</evidence>
<keyword evidence="3 5" id="KW-1133">Transmembrane helix</keyword>